<reference evidence="1" key="1">
    <citation type="submission" date="2020-05" db="UniProtKB">
        <authorList>
            <consortium name="EnsemblMetazoa"/>
        </authorList>
    </citation>
    <scope>IDENTIFICATION</scope>
    <source>
        <strain evidence="1">BB02</strain>
    </source>
</reference>
<name>A0A2C9KIG9_BIOGL</name>
<dbReference type="AlphaFoldDB" id="A0A2C9KIG9"/>
<dbReference type="KEGG" id="bgt:106079689"/>
<dbReference type="Proteomes" id="UP000076420">
    <property type="component" value="Unassembled WGS sequence"/>
</dbReference>
<protein>
    <submittedName>
        <fullName evidence="1">Uncharacterized protein</fullName>
    </submittedName>
</protein>
<dbReference type="VEuPathDB" id="VectorBase:BGLB020029"/>
<accession>A0A2C9KIG9</accession>
<dbReference type="EnsemblMetazoa" id="BGLB020029-RA">
    <property type="protein sequence ID" value="BGLB020029-PA"/>
    <property type="gene ID" value="BGLB020029"/>
</dbReference>
<gene>
    <name evidence="1" type="primary">106079689</name>
</gene>
<evidence type="ECO:0000313" key="1">
    <source>
        <dbReference type="EnsemblMetazoa" id="BGLB020029-PA"/>
    </source>
</evidence>
<organism evidence="1 2">
    <name type="scientific">Biomphalaria glabrata</name>
    <name type="common">Bloodfluke planorb</name>
    <name type="synonym">Freshwater snail</name>
    <dbReference type="NCBI Taxonomy" id="6526"/>
    <lineage>
        <taxon>Eukaryota</taxon>
        <taxon>Metazoa</taxon>
        <taxon>Spiralia</taxon>
        <taxon>Lophotrochozoa</taxon>
        <taxon>Mollusca</taxon>
        <taxon>Gastropoda</taxon>
        <taxon>Heterobranchia</taxon>
        <taxon>Euthyneura</taxon>
        <taxon>Panpulmonata</taxon>
        <taxon>Hygrophila</taxon>
        <taxon>Lymnaeoidea</taxon>
        <taxon>Planorbidae</taxon>
        <taxon>Biomphalaria</taxon>
    </lineage>
</organism>
<sequence length="161" mass="18258">MTNVNEINQLRRQNTAPVISMVTCDICGQRTRQQDLLSHQIRKRCLDSKLKHDVVCAVKCMARKVRLHQNDLDLQHRQLMRHFGRSITSLSDQSNRGPLTTTATQEIIPCRKCNKFFKPSQNSPGACRWHLGPIVHLFGGTCSSCGRLDYQNGCIVGCHET</sequence>
<evidence type="ECO:0000313" key="2">
    <source>
        <dbReference type="Proteomes" id="UP000076420"/>
    </source>
</evidence>
<proteinExistence type="predicted"/>